<reference evidence="6" key="1">
    <citation type="submission" date="2013-08" db="EMBL/GenBank/DDBJ databases">
        <authorList>
            <person name="Mendez C."/>
            <person name="Richter M."/>
            <person name="Ferrer M."/>
            <person name="Sanchez J."/>
        </authorList>
    </citation>
    <scope>NUCLEOTIDE SEQUENCE</scope>
</reference>
<dbReference type="Pfam" id="PF01512">
    <property type="entry name" value="Complex1_51K"/>
    <property type="match status" value="1"/>
</dbReference>
<dbReference type="EMBL" id="AUZY01008478">
    <property type="protein sequence ID" value="EQD45778.1"/>
    <property type="molecule type" value="Genomic_DNA"/>
</dbReference>
<accession>T0ZM75</accession>
<name>T0ZM75_9ZZZZ</name>
<proteinExistence type="predicted"/>
<dbReference type="GO" id="GO:0016491">
    <property type="term" value="F:oxidoreductase activity"/>
    <property type="evidence" value="ECO:0007669"/>
    <property type="project" value="UniProtKB-KW"/>
</dbReference>
<dbReference type="InterPro" id="IPR011538">
    <property type="entry name" value="Nuo51_FMN-bd"/>
</dbReference>
<dbReference type="GO" id="GO:0046872">
    <property type="term" value="F:metal ion binding"/>
    <property type="evidence" value="ECO:0007669"/>
    <property type="project" value="UniProtKB-KW"/>
</dbReference>
<evidence type="ECO:0000259" key="5">
    <source>
        <dbReference type="Pfam" id="PF01512"/>
    </source>
</evidence>
<dbReference type="SUPFAM" id="SSF142019">
    <property type="entry name" value="Nqo1 FMN-binding domain-like"/>
    <property type="match status" value="1"/>
</dbReference>
<organism evidence="6">
    <name type="scientific">mine drainage metagenome</name>
    <dbReference type="NCBI Taxonomy" id="410659"/>
    <lineage>
        <taxon>unclassified sequences</taxon>
        <taxon>metagenomes</taxon>
        <taxon>ecological metagenomes</taxon>
    </lineage>
</organism>
<dbReference type="PANTHER" id="PTHR43578:SF3">
    <property type="entry name" value="NADH-QUINONE OXIDOREDUCTASE SUBUNIT F"/>
    <property type="match status" value="1"/>
</dbReference>
<evidence type="ECO:0000256" key="4">
    <source>
        <dbReference type="ARBA" id="ARBA00023014"/>
    </source>
</evidence>
<keyword evidence="3" id="KW-0408">Iron</keyword>
<dbReference type="EC" id="1.6.5.3" evidence="6"/>
<gene>
    <name evidence="6" type="ORF">B1B_12906</name>
</gene>
<dbReference type="AlphaFoldDB" id="T0ZM75"/>
<comment type="caution">
    <text evidence="6">The sequence shown here is derived from an EMBL/GenBank/DDBJ whole genome shotgun (WGS) entry which is preliminary data.</text>
</comment>
<dbReference type="GO" id="GO:0051539">
    <property type="term" value="F:4 iron, 4 sulfur cluster binding"/>
    <property type="evidence" value="ECO:0007669"/>
    <property type="project" value="UniProtKB-KW"/>
</dbReference>
<keyword evidence="6" id="KW-0830">Ubiquinone</keyword>
<feature type="domain" description="NADH-ubiquinone oxidoreductase 51kDa subunit FMN-binding" evidence="5">
    <location>
        <begin position="4"/>
        <end position="57"/>
    </location>
</feature>
<dbReference type="InterPro" id="IPR037225">
    <property type="entry name" value="Nuo51_FMN-bd_sf"/>
</dbReference>
<protein>
    <submittedName>
        <fullName evidence="6">NADH:ubiquinone oxidoreductase, 51 kDa subunit domain protein</fullName>
        <ecNumber evidence="6">1.6.5.3</ecNumber>
    </submittedName>
</protein>
<feature type="non-terminal residue" evidence="6">
    <location>
        <position position="58"/>
    </location>
</feature>
<keyword evidence="1" id="KW-0004">4Fe-4S</keyword>
<reference evidence="6" key="2">
    <citation type="journal article" date="2014" name="ISME J.">
        <title>Microbial stratification in low pH oxic and suboxic macroscopic growths along an acid mine drainage.</title>
        <authorList>
            <person name="Mendez-Garcia C."/>
            <person name="Mesa V."/>
            <person name="Sprenger R.R."/>
            <person name="Richter M."/>
            <person name="Diez M.S."/>
            <person name="Solano J."/>
            <person name="Bargiela R."/>
            <person name="Golyshina O.V."/>
            <person name="Manteca A."/>
            <person name="Ramos J.L."/>
            <person name="Gallego J.R."/>
            <person name="Llorente I."/>
            <person name="Martins Dos Santos V.A."/>
            <person name="Jensen O.N."/>
            <person name="Pelaez A.I."/>
            <person name="Sanchez J."/>
            <person name="Ferrer M."/>
        </authorList>
    </citation>
    <scope>NUCLEOTIDE SEQUENCE</scope>
</reference>
<evidence type="ECO:0000256" key="2">
    <source>
        <dbReference type="ARBA" id="ARBA00022723"/>
    </source>
</evidence>
<evidence type="ECO:0000313" key="6">
    <source>
        <dbReference type="EMBL" id="EQD45778.1"/>
    </source>
</evidence>
<dbReference type="PANTHER" id="PTHR43578">
    <property type="entry name" value="NADH-QUINONE OXIDOREDUCTASE SUBUNIT F"/>
    <property type="match status" value="1"/>
</dbReference>
<evidence type="ECO:0000256" key="3">
    <source>
        <dbReference type="ARBA" id="ARBA00023004"/>
    </source>
</evidence>
<keyword evidence="2" id="KW-0479">Metal-binding</keyword>
<keyword evidence="6" id="KW-0560">Oxidoreductase</keyword>
<keyword evidence="4" id="KW-0411">Iron-sulfur</keyword>
<evidence type="ECO:0000256" key="1">
    <source>
        <dbReference type="ARBA" id="ARBA00022485"/>
    </source>
</evidence>
<sequence length="58" mass="6400">MFELEIRRGAGAYIAGEETALFNSIEGLRPEPRNKPPFPVDRGLFGKPTGINNVETLL</sequence>
<dbReference type="Gene3D" id="3.40.50.11540">
    <property type="entry name" value="NADH-ubiquinone oxidoreductase 51kDa subunit"/>
    <property type="match status" value="1"/>
</dbReference>